<feature type="compositionally biased region" description="Basic and acidic residues" evidence="1">
    <location>
        <begin position="1703"/>
        <end position="1717"/>
    </location>
</feature>
<organism evidence="2 3">
    <name type="scientific">Plasmodium vivax (strain Salvador I)</name>
    <dbReference type="NCBI Taxonomy" id="126793"/>
    <lineage>
        <taxon>Eukaryota</taxon>
        <taxon>Sar</taxon>
        <taxon>Alveolata</taxon>
        <taxon>Apicomplexa</taxon>
        <taxon>Aconoidasida</taxon>
        <taxon>Haemosporida</taxon>
        <taxon>Plasmodiidae</taxon>
        <taxon>Plasmodium</taxon>
        <taxon>Plasmodium (Plasmodium)</taxon>
    </lineage>
</organism>
<feature type="compositionally biased region" description="Basic and acidic residues" evidence="1">
    <location>
        <begin position="1665"/>
        <end position="1674"/>
    </location>
</feature>
<feature type="compositionally biased region" description="Low complexity" evidence="1">
    <location>
        <begin position="1598"/>
        <end position="1607"/>
    </location>
</feature>
<feature type="compositionally biased region" description="Gly residues" evidence="1">
    <location>
        <begin position="1381"/>
        <end position="1392"/>
    </location>
</feature>
<dbReference type="VEuPathDB" id="PlasmoDB:PVX_087865"/>
<dbReference type="PhylomeDB" id="A5KA71"/>
<feature type="compositionally biased region" description="Low complexity" evidence="1">
    <location>
        <begin position="1165"/>
        <end position="1189"/>
    </location>
</feature>
<dbReference type="GO" id="GO:0030527">
    <property type="term" value="F:structural constituent of chromatin"/>
    <property type="evidence" value="ECO:0007669"/>
    <property type="project" value="InterPro"/>
</dbReference>
<feature type="compositionally biased region" description="Low complexity" evidence="1">
    <location>
        <begin position="814"/>
        <end position="828"/>
    </location>
</feature>
<feature type="compositionally biased region" description="Polar residues" evidence="1">
    <location>
        <begin position="1"/>
        <end position="18"/>
    </location>
</feature>
<feature type="compositionally biased region" description="Low complexity" evidence="1">
    <location>
        <begin position="1085"/>
        <end position="1097"/>
    </location>
</feature>
<feature type="compositionally biased region" description="Basic and acidic residues" evidence="1">
    <location>
        <begin position="127"/>
        <end position="146"/>
    </location>
</feature>
<dbReference type="InParanoid" id="A5KA71"/>
<feature type="compositionally biased region" description="Basic and acidic residues" evidence="1">
    <location>
        <begin position="178"/>
        <end position="192"/>
    </location>
</feature>
<feature type="region of interest" description="Disordered" evidence="1">
    <location>
        <begin position="1703"/>
        <end position="1865"/>
    </location>
</feature>
<dbReference type="KEGG" id="pvx:PVX_087865"/>
<evidence type="ECO:0008006" key="4">
    <source>
        <dbReference type="Google" id="ProtNLM"/>
    </source>
</evidence>
<feature type="compositionally biased region" description="Gly residues" evidence="1">
    <location>
        <begin position="1574"/>
        <end position="1597"/>
    </location>
</feature>
<feature type="compositionally biased region" description="Low complexity" evidence="1">
    <location>
        <begin position="194"/>
        <end position="229"/>
    </location>
</feature>
<evidence type="ECO:0000313" key="2">
    <source>
        <dbReference type="EMBL" id="EDL43707.1"/>
    </source>
</evidence>
<feature type="region of interest" description="Disordered" evidence="1">
    <location>
        <begin position="810"/>
        <end position="939"/>
    </location>
</feature>
<feature type="region of interest" description="Disordered" evidence="1">
    <location>
        <begin position="1"/>
        <end position="283"/>
    </location>
</feature>
<dbReference type="Proteomes" id="UP000008333">
    <property type="component" value="Unassembled WGS sequence"/>
</dbReference>
<feature type="compositionally biased region" description="Basic and acidic residues" evidence="1">
    <location>
        <begin position="1778"/>
        <end position="1811"/>
    </location>
</feature>
<feature type="compositionally biased region" description="Basic and acidic residues" evidence="1">
    <location>
        <begin position="837"/>
        <end position="855"/>
    </location>
</feature>
<dbReference type="GeneID" id="5472698"/>
<keyword evidence="3" id="KW-1185">Reference proteome</keyword>
<feature type="compositionally biased region" description="Basic and acidic residues" evidence="1">
    <location>
        <begin position="1430"/>
        <end position="1448"/>
    </location>
</feature>
<feature type="compositionally biased region" description="Basic and acidic residues" evidence="1">
    <location>
        <begin position="270"/>
        <end position="283"/>
    </location>
</feature>
<feature type="compositionally biased region" description="Polar residues" evidence="1">
    <location>
        <begin position="148"/>
        <end position="158"/>
    </location>
</feature>
<sequence length="1954" mass="202047">MNISRENSSKENNGNGASSKKAAKNSGTAKGSDEKVKDSGSVGEEKCGERSNGLEQNQNEKSQAKCVASVKKEEDGGTSKGDELKAEEGNQDDSNQKDDKEEDKKKKKKNNKLPNVESIDNGSGAARKKESQCAEGGSVEKGKAEEGNNASVVITNDNVSGVGVGVGKSAPAQGHGKGVKEKKFGNKPDKGDPSGSSAYYNSFNANNDWRSSKNNSSNGGNHGSSNHGGNLDGAKNNGVMYQYAKGNSMNGEHPASRDKQSDYNSAAAKDPNKKRNFVKSDSKNFDGGYGGNANNGGANNGGANHGGANNGNVGGYPGKANYKYDYKNSKNGYNMKGGKNYKVPPPSALSSNVSGNGSGNVSGNASGNFNANYNASYNANYNTNYNASYNANFNANFNANYNANFSANFSGVGGNSHNGSSLNYDGFNNHGSSNNPGDGMVMDPMSNMVMYNNSNSNYNYLPNYGCNYPYSYYVDENDGKSVEASNYYSSSKVYGGAASSGGGAATGSSAGVASGGAANGGAANGGAASGGAASGGGTGGGVSGTTPPAAASTSATASAGSSAATTGAVGPDGYNNDGNYDARFNYNNMVNDFYNYLPFNYYYYNMNSMYFGGSNYNANAHSPYHDGLKNRKGKKYLYEKNKKKNYKNMTSSNMYSEIKNRVIEIFRRENIMTDDYLLYFMYNNVKLSIDVIAKHPYISPLVSSNAQNNTAILANVLNDLKCINLGKKEGSGGDADKAVEDKAVADKAVADKAVADKAVADKAVADKAVADKAVADKAVADKAVADKAVADKAVADKAVADPDAAALQGATPQVVTTNGNGTTNGAGVSDPSSVQDGEEKQQQRGGEPDKGEEVKVVAPPADGANAEGSAKDASSLKREDNVVESDATEANGKGGTVAEGAVEEAVEEAKDAVGGSSSSTPAGKSKGIEGGSNDKGVVKGSADVPSSLKIAFEEDNKNFLLNLNNKRNVIIVRDISSHYINTVKSIVLSSPNIQPTDVLSVRNDVNNTIFITLRNEKKTEALAKYLKTKSVNDKKLNVRIKTTQRIQNIIENNIFKSVGTVMGSSNNVSGSSQVNTLTGAAAANGTASGAAGTTSGTASGGSGANASAMGTSGRGVINGVSGAAMNGGSTHGGSAAGTGVGSGSISSGVIGSLNSSTPNGVPPMASSSSTVAGGSSTTNNAATATSNGSITGTASGSHLNMMAGSGMPMGPKQYMNFHNMYYLPNAMNGYDSSLYGHGNSASNAASNYDAYLNYYNYGMSNAGYNMYQNVTSCDSFGGGYNMYSNAYGQVNDMKSKHSYNNNKGGKFFRGGGDGNNMGRVSDNNFNIASMPGSLNAGASQGAAGGAANNPSGYYANAYGNYGNVFSNMYSHMYGSNMHGGNQHGGNQHGGNQHGNTPHSNTPHSNTPHSNTPHSNNQHNGAFHEGGVNGKGDKYLDDVRKFHHMEGPNEKGGMATSGLATSHHHNRMNKGGKDADSGKGSMGAAVTGSNANSKNNRGGANENGGSGGKNNRSRSSSNCNSSAYNGNNNNNNNNSGNNNGHGASSNSNGSSGNNRNGTNGGGGNGAANTTSHGSGASGGNGGGSSANGGSTGSGGGSGNNCSSNNKSAMKTNGEYSKSGSNKLSKKDSLVRYDSNGSNSVLGKGESKALDKKSGKNYYNKKNGARKNGEKKGENKKDAAVAAVASAAATALFADLTSNEVAKMKDERRKAGAKLKEDDNCSEAGNQADHPQQLRKKPLEVGEACEANEEEEAHPLAQSGFENDPCEEKHNEESNPNEEENGKCTDVEKSEESNNQHDDVVNVERKSKKDYLSKNEQLGSNDVKDHSNRVSPRIGAAKKSFANKIATNKDKGAVNSDEKKAPKNKNKVEEATVNGGLVNGGMASGGVASGGIATNDNGASGNTQNRKKYSYVDIMDSCKKLTNVDAPPECIDKLMKENVSLFRKRDDQFCWKLNVF</sequence>
<evidence type="ECO:0000256" key="1">
    <source>
        <dbReference type="SAM" id="MobiDB-lite"/>
    </source>
</evidence>
<dbReference type="FunCoup" id="A5KA71">
    <property type="interactions" value="684"/>
</dbReference>
<dbReference type="GO" id="GO:0030261">
    <property type="term" value="P:chromosome condensation"/>
    <property type="evidence" value="ECO:0007669"/>
    <property type="project" value="InterPro"/>
</dbReference>
<dbReference type="OMA" id="NDLKCIN"/>
<feature type="region of interest" description="Disordered" evidence="1">
    <location>
        <begin position="1085"/>
        <end position="1107"/>
    </location>
</feature>
<feature type="compositionally biased region" description="Basic and acidic residues" evidence="1">
    <location>
        <begin position="31"/>
        <end position="49"/>
    </location>
</feature>
<feature type="compositionally biased region" description="Low complexity" evidence="1">
    <location>
        <begin position="544"/>
        <end position="556"/>
    </location>
</feature>
<feature type="compositionally biased region" description="Basic and acidic residues" evidence="1">
    <location>
        <begin position="1845"/>
        <end position="1865"/>
    </location>
</feature>
<comment type="caution">
    <text evidence="2">The sequence shown here is derived from an EMBL/GenBank/DDBJ whole genome shotgun (WGS) entry which is preliminary data.</text>
</comment>
<feature type="compositionally biased region" description="Basic and acidic residues" evidence="1">
    <location>
        <begin position="70"/>
        <end position="104"/>
    </location>
</feature>
<protein>
    <recommendedName>
        <fullName evidence="4">Erythrocyte membrane protein</fullName>
    </recommendedName>
</protein>
<evidence type="ECO:0000313" key="3">
    <source>
        <dbReference type="Proteomes" id="UP000008333"/>
    </source>
</evidence>
<feature type="region of interest" description="Disordered" evidence="1">
    <location>
        <begin position="1378"/>
        <end position="1674"/>
    </location>
</feature>
<accession>A5KA71</accession>
<feature type="compositionally biased region" description="Basic and acidic residues" evidence="1">
    <location>
        <begin position="1643"/>
        <end position="1652"/>
    </location>
</feature>
<dbReference type="RefSeq" id="XP_001613434.1">
    <property type="nucleotide sequence ID" value="XM_001613384.1"/>
</dbReference>
<dbReference type="Pfam" id="PF07382">
    <property type="entry name" value="HC2"/>
    <property type="match status" value="1"/>
</dbReference>
<name>A5KA71_PLAVS</name>
<proteinExistence type="predicted"/>
<gene>
    <name evidence="2" type="ORF">PVX_087865</name>
</gene>
<dbReference type="GO" id="GO:0003677">
    <property type="term" value="F:DNA binding"/>
    <property type="evidence" value="ECO:0007669"/>
    <property type="project" value="InterPro"/>
</dbReference>
<feature type="compositionally biased region" description="Polar residues" evidence="1">
    <location>
        <begin position="1608"/>
        <end position="1621"/>
    </location>
</feature>
<feature type="region of interest" description="Disordered" evidence="1">
    <location>
        <begin position="536"/>
        <end position="556"/>
    </location>
</feature>
<dbReference type="EMBL" id="AAKM01000014">
    <property type="protein sequence ID" value="EDL43707.1"/>
    <property type="molecule type" value="Genomic_DNA"/>
</dbReference>
<reference evidence="2 3" key="1">
    <citation type="journal article" date="2008" name="Nature">
        <title>Comparative genomics of the neglected human malaria parasite Plasmodium vivax.</title>
        <authorList>
            <person name="Carlton J.M."/>
            <person name="Adams J.H."/>
            <person name="Silva J.C."/>
            <person name="Bidwell S.L."/>
            <person name="Lorenzi H."/>
            <person name="Caler E."/>
            <person name="Crabtree J."/>
            <person name="Angiuoli S.V."/>
            <person name="Merino E.F."/>
            <person name="Amedeo P."/>
            <person name="Cheng Q."/>
            <person name="Coulson R.M."/>
            <person name="Crabb B.S."/>
            <person name="Del Portillo H.A."/>
            <person name="Essien K."/>
            <person name="Feldblyum T.V."/>
            <person name="Fernandez-Becerra C."/>
            <person name="Gilson P.R."/>
            <person name="Gueye A.H."/>
            <person name="Guo X."/>
            <person name="Kang'a S."/>
            <person name="Kooij T.W."/>
            <person name="Korsinczky M."/>
            <person name="Meyer E.V."/>
            <person name="Nene V."/>
            <person name="Paulsen I."/>
            <person name="White O."/>
            <person name="Ralph S.A."/>
            <person name="Ren Q."/>
            <person name="Sargeant T.J."/>
            <person name="Salzberg S.L."/>
            <person name="Stoeckert C.J."/>
            <person name="Sullivan S.A."/>
            <person name="Yamamoto M.M."/>
            <person name="Hoffman S.L."/>
            <person name="Wortman J.R."/>
            <person name="Gardner M.J."/>
            <person name="Galinski M.R."/>
            <person name="Barnwell J.W."/>
            <person name="Fraser-Liggett C.M."/>
        </authorList>
    </citation>
    <scope>NUCLEOTIDE SEQUENCE [LARGE SCALE GENOMIC DNA]</scope>
    <source>
        <strain evidence="2 3">Salvador I</strain>
    </source>
</reference>
<feature type="region of interest" description="Disordered" evidence="1">
    <location>
        <begin position="1151"/>
        <end position="1189"/>
    </location>
</feature>
<dbReference type="InterPro" id="IPR009970">
    <property type="entry name" value="HC2"/>
</dbReference>
<feature type="compositionally biased region" description="Low complexity" evidence="1">
    <location>
        <begin position="1508"/>
        <end position="1556"/>
    </location>
</feature>
<feature type="compositionally biased region" description="Polar residues" evidence="1">
    <location>
        <begin position="1396"/>
        <end position="1419"/>
    </location>
</feature>